<dbReference type="Pfam" id="PF14054">
    <property type="entry name" value="DUF4249"/>
    <property type="match status" value="1"/>
</dbReference>
<gene>
    <name evidence="1" type="ORF">ACFFIP_00345</name>
</gene>
<accession>A0ABV6FMM3</accession>
<dbReference type="PROSITE" id="PS51257">
    <property type="entry name" value="PROKAR_LIPOPROTEIN"/>
    <property type="match status" value="1"/>
</dbReference>
<proteinExistence type="predicted"/>
<dbReference type="EMBL" id="JBHLWI010000001">
    <property type="protein sequence ID" value="MFC0261109.1"/>
    <property type="molecule type" value="Genomic_DNA"/>
</dbReference>
<dbReference type="RefSeq" id="WP_382385563.1">
    <property type="nucleotide sequence ID" value="NZ_JBHLWI010000001.1"/>
</dbReference>
<name>A0ABV6FMM3_9BACT</name>
<evidence type="ECO:0000313" key="1">
    <source>
        <dbReference type="EMBL" id="MFC0261109.1"/>
    </source>
</evidence>
<dbReference type="Proteomes" id="UP001589797">
    <property type="component" value="Unassembled WGS sequence"/>
</dbReference>
<evidence type="ECO:0000313" key="2">
    <source>
        <dbReference type="Proteomes" id="UP001589797"/>
    </source>
</evidence>
<keyword evidence="2" id="KW-1185">Reference proteome</keyword>
<sequence>MRKIVLLILVIVLYSCQEEVFLELRTIDARPVIEGVWTNLGNVNYVKVTRSRDFYDEDANEVIMDAQVMVTNLRNGQVVPFRFSHQVDRYLPINNIGGIIGDSYRLSVKIGDDEYQSEGILLEPPRLDSITYEFKDERLFREEGYYLTMYGDIPFTENNFYRIRVVRNDTLLNRRNDYLLFDDTFGTSILNRGFELNGFTFQENDKVRLELFRLNRDAFDYLNQLVSLLFNDGGLFSPPPQNPESNIRLVKGELEPLGYFMVSPMLHETIVITTDE</sequence>
<reference evidence="1 2" key="1">
    <citation type="submission" date="2024-09" db="EMBL/GenBank/DDBJ databases">
        <authorList>
            <person name="Sun Q."/>
            <person name="Mori K."/>
        </authorList>
    </citation>
    <scope>NUCLEOTIDE SEQUENCE [LARGE SCALE GENOMIC DNA]</scope>
    <source>
        <strain evidence="1 2">CCM 7650</strain>
    </source>
</reference>
<protein>
    <submittedName>
        <fullName evidence="1">DUF4249 family protein</fullName>
    </submittedName>
</protein>
<comment type="caution">
    <text evidence="1">The sequence shown here is derived from an EMBL/GenBank/DDBJ whole genome shotgun (WGS) entry which is preliminary data.</text>
</comment>
<dbReference type="InterPro" id="IPR025345">
    <property type="entry name" value="DUF4249"/>
</dbReference>
<organism evidence="1 2">
    <name type="scientific">Fontibacter flavus</name>
    <dbReference type="NCBI Taxonomy" id="654838"/>
    <lineage>
        <taxon>Bacteria</taxon>
        <taxon>Pseudomonadati</taxon>
        <taxon>Bacteroidota</taxon>
        <taxon>Cytophagia</taxon>
        <taxon>Cytophagales</taxon>
        <taxon>Cyclobacteriaceae</taxon>
        <taxon>Fontibacter</taxon>
    </lineage>
</organism>